<evidence type="ECO:0000256" key="1">
    <source>
        <dbReference type="SAM" id="Coils"/>
    </source>
</evidence>
<evidence type="ECO:0000313" key="5">
    <source>
        <dbReference type="Proteomes" id="UP000285951"/>
    </source>
</evidence>
<keyword evidence="2" id="KW-0812">Transmembrane</keyword>
<organism evidence="3 6">
    <name type="scientific">Labilibaculum euxinus</name>
    <dbReference type="NCBI Taxonomy" id="2686357"/>
    <lineage>
        <taxon>Bacteria</taxon>
        <taxon>Pseudomonadati</taxon>
        <taxon>Bacteroidota</taxon>
        <taxon>Bacteroidia</taxon>
        <taxon>Marinilabiliales</taxon>
        <taxon>Marinifilaceae</taxon>
        <taxon>Labilibaculum</taxon>
    </lineage>
</organism>
<dbReference type="AlphaFoldDB" id="A0A7M4D7P7"/>
<sequence>MELGTVTQIRTLRDNIREKIKTISKSQYATTTYGGENEYTFKGVLGGVDALLTDISCLTKGPNKFVKISTHAERNTIIQYLTRIDTHFNTPANYIAQFEALKVLLRNYNVRSFSERKIEFEQEIEDVLKLKLQVQEELTEIREIKNEINVNKASIEEKFKESSEKFEEFKIVLSKNELERDALIANVEILGETNRDILSLKEASEENFRKSTASVSECRSNEKLITSFANKVQERDKRLNELEQNTAENNQKLQDYEKERVSILNEATSLINSAKKALNYKTAEGISAAFQEHYGKANNYWIFGGWIAGSMICLIMTILLGLWVLENSSNEIGIIIGRISLLPLPIIGAVFCANQYTKQKNIIEDYAYKMVLSKAIVGFSEQLKKNGSEDNQEYVHYIKTALEEIHKDPLRKREKGREEKVVTPGLKDLVEVVERVIKASKLE</sequence>
<comment type="caution">
    <text evidence="3">The sequence shown here is derived from an EMBL/GenBank/DDBJ whole genome shotgun (WGS) entry which is preliminary data.</text>
</comment>
<evidence type="ECO:0000313" key="4">
    <source>
        <dbReference type="EMBL" id="MVB07881.1"/>
    </source>
</evidence>
<proteinExistence type="predicted"/>
<dbReference type="RefSeq" id="WP_156196263.1">
    <property type="nucleotide sequence ID" value="NZ_QTZN02000030.1"/>
</dbReference>
<reference evidence="4 5" key="1">
    <citation type="submission" date="2019-11" db="EMBL/GenBank/DDBJ databases">
        <title>Draft genome sequence of Labilibaculum sp. strain SYP isolated from Black Sea.</title>
        <authorList>
            <person name="Yadav S."/>
            <person name="Villanueva L."/>
        </authorList>
    </citation>
    <scope>NUCLEOTIDE SEQUENCE [LARGE SCALE GENOMIC DNA]</scope>
    <source>
        <strain evidence="4 5">44</strain>
    </source>
</reference>
<feature type="transmembrane region" description="Helical" evidence="2">
    <location>
        <begin position="300"/>
        <end position="325"/>
    </location>
</feature>
<dbReference type="OrthoDB" id="1121003at2"/>
<dbReference type="Proteomes" id="UP000462449">
    <property type="component" value="Unassembled WGS sequence"/>
</dbReference>
<dbReference type="EMBL" id="QTZN02000030">
    <property type="protein sequence ID" value="MVB07881.1"/>
    <property type="molecule type" value="Genomic_DNA"/>
</dbReference>
<protein>
    <submittedName>
        <fullName evidence="3">Uncharacterized protein</fullName>
    </submittedName>
</protein>
<keyword evidence="2" id="KW-0472">Membrane</keyword>
<keyword evidence="2" id="KW-1133">Transmembrane helix</keyword>
<name>A0A7M4D7P7_9BACT</name>
<evidence type="ECO:0000313" key="6">
    <source>
        <dbReference type="Proteomes" id="UP000462449"/>
    </source>
</evidence>
<gene>
    <name evidence="4" type="ORF">DWB62_012690</name>
    <name evidence="3" type="ORF">GNY23_12690</name>
</gene>
<reference evidence="3 6" key="2">
    <citation type="submission" date="2019-12" db="EMBL/GenBank/DDBJ databases">
        <title>Draft genome sequence of Labilibaculum sp. strain 44 isolated from deep waters of Black Sea.</title>
        <authorList>
            <person name="Yadav S."/>
            <person name="Villanueva L."/>
        </authorList>
    </citation>
    <scope>NUCLEOTIDE SEQUENCE [LARGE SCALE GENOMIC DNA]</scope>
    <source>
        <strain evidence="3 6">44</strain>
    </source>
</reference>
<evidence type="ECO:0000256" key="2">
    <source>
        <dbReference type="SAM" id="Phobius"/>
    </source>
</evidence>
<feature type="coiled-coil region" evidence="1">
    <location>
        <begin position="225"/>
        <end position="259"/>
    </location>
</feature>
<evidence type="ECO:0000313" key="3">
    <source>
        <dbReference type="EMBL" id="MUP38676.1"/>
    </source>
</evidence>
<feature type="transmembrane region" description="Helical" evidence="2">
    <location>
        <begin position="332"/>
        <end position="351"/>
    </location>
</feature>
<keyword evidence="1" id="KW-0175">Coiled coil</keyword>
<keyword evidence="5" id="KW-1185">Reference proteome</keyword>
<dbReference type="Proteomes" id="UP000285951">
    <property type="component" value="Unassembled WGS sequence"/>
</dbReference>
<dbReference type="EMBL" id="WOTW01000030">
    <property type="protein sequence ID" value="MUP38676.1"/>
    <property type="molecule type" value="Genomic_DNA"/>
</dbReference>
<accession>A0A7M4D7P7</accession>